<feature type="domain" description="Protein kinase" evidence="8">
    <location>
        <begin position="199"/>
        <end position="470"/>
    </location>
</feature>
<dbReference type="SUPFAM" id="SSF81901">
    <property type="entry name" value="HCP-like"/>
    <property type="match status" value="1"/>
</dbReference>
<sequence length="1335" mass="152668">MTSLYIRCKEIVSNLVQQCCEVKFNPQLCKLLADIYMNSMDDLEKYLLNLDRVLDAGFPDSCKQVLAELCRLMCYGERLAKDWANEDWWRSMANSSNSVSVGKKVEIHLKEFLSCVKVLKIAIAEAGCKFKSDLSTIMDSDLPISGVQQASDWDRETLLQHINACLDSGNTNNDYNLAKHLKRRSIHGQFLIKFDDVDVHGKERLGEGSFGTVFKCEFLGGTAAAKVFGRPQNTSRKDVENEVNLLAKLQHPNVVQFIGHTFNETQEVIVLELMRQDLESYLASRMAGNEGRPPLPLLGAVDIMLQIAHGMNYLHESHVMHRDLKARNVLINVVKDDENLELSWSRHVKIADFGLSKLKENSQFTTMDMGTTPWRAPEVFEQEDNKDTKYTKAADVYSFAMVFFEVLTGKTPFSDVRRKGLYKKVCIGKRPALPSKAYCPVYLSAFIGRCWATKAEERPEFPQICQMLVYCKELILRDSFPSPLKCIVENDAQKLSSFLGQNLCIEEGLKENMPIHVYSFTVFHACNNGGHVPDHIKGMELDWIQEQVKAGKHFGNWISQWQDFDKAFKLFSDAAKQKNLEAQYRLGLCFEHGLGTEQNHEKAVELYRLAIKQGYSCAYVELGCCYALGRGVARSDHEARIMLQRAFEQQTSAGILLPCITEILQYMDSSKCPDATRPSAILEMYQKGYRRALHRVLLITKFPIGRKLLAGPSLNDNQEVDIISVDVHELKSKPTISERSFNLEIVGFLLFSLFVVTSLLSLQEAQHFFVALYASPFLFSMQATQDFLALFLSRCFSIVLFSFDTVGQYVVFCLALTSTVFAVWVCVQWAVTLLKARSPPNSTTRHFHVLPPVSRLVTDSYLCLPTCVGFLLCCMLMFWSWPTAWLILQCSMFYFVIRSCILCSDFLFESFSTNMLRFCETSSLNKWLKSNTILDWWLNLGRAAGVLLFLVCSTFVAMRASLFLVLHFFSLFHSCTGAVLLFVKLCFSESVRVILFSFQASTHFVILHFFELGPMIPFSLEFAFTVALFVPWVQLKSYQFKAKKLTDSMWSILVDSNCPPDFPYVNRYFPWLVLNTPGLCLSMWVSSFLSFVALFWSWPTAWLIMQCSMFCFFLKSCPLSWDFLHDSFLTNFSRFSETSRLNKWWLNLRSSVVILFSLLFSIVILMWASLVLGPHFSSLFGSCIRSVLHFLALCFSELGAMIPFSLQLTIKLMLPLLQLVPFAFTVALFVHWVKVKSSQFKDKKFLGSMWSILVDSSCPPDFTYENRYFAWAVLNAPDLYLSMWVSSFLSFVALFWSWPTARLIMQCSMFCFVLKSCCLYQDFLYGRSLQTVFTT</sequence>
<keyword evidence="3 6" id="KW-0547">Nucleotide-binding</keyword>
<evidence type="ECO:0000259" key="8">
    <source>
        <dbReference type="PROSITE" id="PS50011"/>
    </source>
</evidence>
<feature type="binding site" evidence="6">
    <location>
        <position position="226"/>
    </location>
    <ligand>
        <name>ATP</name>
        <dbReference type="ChEBI" id="CHEBI:30616"/>
    </ligand>
</feature>
<dbReference type="Pfam" id="PF08238">
    <property type="entry name" value="Sel1"/>
    <property type="match status" value="3"/>
</dbReference>
<evidence type="ECO:0000313" key="9">
    <source>
        <dbReference type="EMBL" id="CAK9219241.1"/>
    </source>
</evidence>
<dbReference type="InterPro" id="IPR008271">
    <property type="entry name" value="Ser/Thr_kinase_AS"/>
</dbReference>
<dbReference type="InterPro" id="IPR001245">
    <property type="entry name" value="Ser-Thr/Tyr_kinase_cat_dom"/>
</dbReference>
<evidence type="ECO:0000256" key="1">
    <source>
        <dbReference type="ARBA" id="ARBA00022527"/>
    </source>
</evidence>
<feature type="transmembrane region" description="Helical" evidence="7">
    <location>
        <begin position="1179"/>
        <end position="1200"/>
    </location>
</feature>
<evidence type="ECO:0000256" key="2">
    <source>
        <dbReference type="ARBA" id="ARBA00022679"/>
    </source>
</evidence>
<evidence type="ECO:0000256" key="4">
    <source>
        <dbReference type="ARBA" id="ARBA00022777"/>
    </source>
</evidence>
<reference evidence="9" key="1">
    <citation type="submission" date="2024-02" db="EMBL/GenBank/DDBJ databases">
        <authorList>
            <consortium name="ELIXIR-Norway"/>
            <consortium name="Elixir Norway"/>
        </authorList>
    </citation>
    <scope>NUCLEOTIDE SEQUENCE</scope>
</reference>
<dbReference type="PANTHER" id="PTHR44329">
    <property type="entry name" value="SERINE/THREONINE-PROTEIN KINASE TNNI3K-RELATED"/>
    <property type="match status" value="1"/>
</dbReference>
<dbReference type="CDD" id="cd13999">
    <property type="entry name" value="STKc_MAP3K-like"/>
    <property type="match status" value="1"/>
</dbReference>
<dbReference type="InterPro" id="IPR011990">
    <property type="entry name" value="TPR-like_helical_dom_sf"/>
</dbReference>
<dbReference type="PANTHER" id="PTHR44329:SF260">
    <property type="entry name" value="PROTEIN KINASE DOMAIN-CONTAINING PROTEIN"/>
    <property type="match status" value="1"/>
</dbReference>
<dbReference type="Gene3D" id="1.10.510.10">
    <property type="entry name" value="Transferase(Phosphotransferase) domain 1"/>
    <property type="match status" value="1"/>
</dbReference>
<name>A0ABP0UD43_9BRYO</name>
<dbReference type="PROSITE" id="PS00107">
    <property type="entry name" value="PROTEIN_KINASE_ATP"/>
    <property type="match status" value="1"/>
</dbReference>
<feature type="transmembrane region" description="Helical" evidence="7">
    <location>
        <begin position="1016"/>
        <end position="1035"/>
    </location>
</feature>
<feature type="transmembrane region" description="Helical" evidence="7">
    <location>
        <begin position="741"/>
        <end position="762"/>
    </location>
</feature>
<evidence type="ECO:0000256" key="3">
    <source>
        <dbReference type="ARBA" id="ARBA00022741"/>
    </source>
</evidence>
<proteinExistence type="predicted"/>
<organism evidence="9 10">
    <name type="scientific">Sphagnum troendelagicum</name>
    <dbReference type="NCBI Taxonomy" id="128251"/>
    <lineage>
        <taxon>Eukaryota</taxon>
        <taxon>Viridiplantae</taxon>
        <taxon>Streptophyta</taxon>
        <taxon>Embryophyta</taxon>
        <taxon>Bryophyta</taxon>
        <taxon>Sphagnophytina</taxon>
        <taxon>Sphagnopsida</taxon>
        <taxon>Sphagnales</taxon>
        <taxon>Sphagnaceae</taxon>
        <taxon>Sphagnum</taxon>
    </lineage>
</organism>
<feature type="transmembrane region" description="Helical" evidence="7">
    <location>
        <begin position="936"/>
        <end position="956"/>
    </location>
</feature>
<keyword evidence="2" id="KW-0808">Transferase</keyword>
<keyword evidence="5 6" id="KW-0067">ATP-binding</keyword>
<evidence type="ECO:0000256" key="6">
    <source>
        <dbReference type="PROSITE-ProRule" id="PRU10141"/>
    </source>
</evidence>
<keyword evidence="4" id="KW-0418">Kinase</keyword>
<feature type="transmembrane region" description="Helical" evidence="7">
    <location>
        <begin position="1279"/>
        <end position="1298"/>
    </location>
</feature>
<dbReference type="InterPro" id="IPR051681">
    <property type="entry name" value="Ser/Thr_Kinases-Pseudokinases"/>
</dbReference>
<feature type="transmembrane region" description="Helical" evidence="7">
    <location>
        <begin position="1072"/>
        <end position="1096"/>
    </location>
</feature>
<dbReference type="Gene3D" id="1.25.40.10">
    <property type="entry name" value="Tetratricopeptide repeat domain"/>
    <property type="match status" value="1"/>
</dbReference>
<keyword evidence="7" id="KW-1133">Transmembrane helix</keyword>
<dbReference type="SMART" id="SM00220">
    <property type="entry name" value="S_TKc"/>
    <property type="match status" value="1"/>
</dbReference>
<evidence type="ECO:0000256" key="7">
    <source>
        <dbReference type="SAM" id="Phobius"/>
    </source>
</evidence>
<keyword evidence="1" id="KW-0723">Serine/threonine-protein kinase</keyword>
<accession>A0ABP0UD43</accession>
<feature type="transmembrane region" description="Helical" evidence="7">
    <location>
        <begin position="1212"/>
        <end position="1233"/>
    </location>
</feature>
<feature type="transmembrane region" description="Helical" evidence="7">
    <location>
        <begin position="885"/>
        <end position="908"/>
    </location>
</feature>
<gene>
    <name evidence="9" type="ORF">CSSPTR1EN2_LOCUS14386</name>
</gene>
<dbReference type="SMART" id="SM00671">
    <property type="entry name" value="SEL1"/>
    <property type="match status" value="3"/>
</dbReference>
<evidence type="ECO:0000256" key="5">
    <source>
        <dbReference type="ARBA" id="ARBA00022840"/>
    </source>
</evidence>
<dbReference type="PROSITE" id="PS50011">
    <property type="entry name" value="PROTEIN_KINASE_DOM"/>
    <property type="match status" value="1"/>
</dbReference>
<dbReference type="EMBL" id="OZ019895">
    <property type="protein sequence ID" value="CAK9219241.1"/>
    <property type="molecule type" value="Genomic_DNA"/>
</dbReference>
<feature type="transmembrane region" description="Helical" evidence="7">
    <location>
        <begin position="861"/>
        <end position="879"/>
    </location>
</feature>
<dbReference type="Pfam" id="PF07714">
    <property type="entry name" value="PK_Tyr_Ser-Thr"/>
    <property type="match status" value="1"/>
</dbReference>
<dbReference type="Proteomes" id="UP001497512">
    <property type="component" value="Chromosome 3"/>
</dbReference>
<dbReference type="InterPro" id="IPR006597">
    <property type="entry name" value="Sel1-like"/>
</dbReference>
<dbReference type="InterPro" id="IPR017441">
    <property type="entry name" value="Protein_kinase_ATP_BS"/>
</dbReference>
<keyword evidence="7" id="KW-0472">Membrane</keyword>
<evidence type="ECO:0000313" key="10">
    <source>
        <dbReference type="Proteomes" id="UP001497512"/>
    </source>
</evidence>
<keyword evidence="7" id="KW-0812">Transmembrane</keyword>
<dbReference type="InterPro" id="IPR000719">
    <property type="entry name" value="Prot_kinase_dom"/>
</dbReference>
<feature type="transmembrane region" description="Helical" evidence="7">
    <location>
        <begin position="809"/>
        <end position="831"/>
    </location>
</feature>
<dbReference type="SUPFAM" id="SSF56112">
    <property type="entry name" value="Protein kinase-like (PK-like)"/>
    <property type="match status" value="1"/>
</dbReference>
<feature type="transmembrane region" description="Helical" evidence="7">
    <location>
        <begin position="962"/>
        <end position="983"/>
    </location>
</feature>
<protein>
    <recommendedName>
        <fullName evidence="8">Protein kinase domain-containing protein</fullName>
    </recommendedName>
</protein>
<dbReference type="InterPro" id="IPR011009">
    <property type="entry name" value="Kinase-like_dom_sf"/>
</dbReference>
<feature type="transmembrane region" description="Helical" evidence="7">
    <location>
        <begin position="1144"/>
        <end position="1167"/>
    </location>
</feature>
<keyword evidence="10" id="KW-1185">Reference proteome</keyword>
<dbReference type="PROSITE" id="PS00108">
    <property type="entry name" value="PROTEIN_KINASE_ST"/>
    <property type="match status" value="1"/>
</dbReference>